<dbReference type="Proteomes" id="UP000008914">
    <property type="component" value="Chromosome"/>
</dbReference>
<dbReference type="Gene3D" id="3.20.20.80">
    <property type="entry name" value="Glycosidases"/>
    <property type="match status" value="1"/>
</dbReference>
<name>E6S6X2_INTC7</name>
<keyword evidence="8" id="KW-0119">Carbohydrate metabolism</keyword>
<dbReference type="STRING" id="710696.Intca_1351"/>
<dbReference type="GO" id="GO:0005992">
    <property type="term" value="P:trehalose biosynthetic process"/>
    <property type="evidence" value="ECO:0007669"/>
    <property type="project" value="UniProtKB-UniRule"/>
</dbReference>
<evidence type="ECO:0000259" key="19">
    <source>
        <dbReference type="SMART" id="SM00642"/>
    </source>
</evidence>
<protein>
    <recommendedName>
        <fullName evidence="5 13">Malto-oligosyltrehalose trehalohydrolase</fullName>
        <shortName evidence="14">MTHase</shortName>
        <ecNumber evidence="4 13">3.2.1.141</ecNumber>
    </recommendedName>
    <alternativeName>
        <fullName evidence="11 14">4-alpha-D-((1-&gt;4)-alpha-D-glucano)trehalose trehalohydrolase</fullName>
    </alternativeName>
    <alternativeName>
        <fullName evidence="10 14">Maltooligosyl trehalose trehalohydrolase</fullName>
    </alternativeName>
</protein>
<evidence type="ECO:0000313" key="21">
    <source>
        <dbReference type="Proteomes" id="UP000008914"/>
    </source>
</evidence>
<dbReference type="InterPro" id="IPR014756">
    <property type="entry name" value="Ig_E-set"/>
</dbReference>
<dbReference type="CDD" id="cd11325">
    <property type="entry name" value="AmyAc_GTHase"/>
    <property type="match status" value="1"/>
</dbReference>
<dbReference type="PANTHER" id="PTHR43651:SF11">
    <property type="entry name" value="MALTO-OLIGOSYLTREHALOSE TREHALOHYDROLASE"/>
    <property type="match status" value="1"/>
</dbReference>
<comment type="similarity">
    <text evidence="3 14">Belongs to the glycosyl hydrolase 13 family.</text>
</comment>
<dbReference type="PIRSF" id="PIRSF006337">
    <property type="entry name" value="Trehalose_TreZ"/>
    <property type="match status" value="1"/>
</dbReference>
<evidence type="ECO:0000256" key="2">
    <source>
        <dbReference type="ARBA" id="ARBA00005199"/>
    </source>
</evidence>
<dbReference type="InterPro" id="IPR012768">
    <property type="entry name" value="Trehalose_TreZ"/>
</dbReference>
<evidence type="ECO:0000256" key="5">
    <source>
        <dbReference type="ARBA" id="ARBA00015938"/>
    </source>
</evidence>
<dbReference type="AlphaFoldDB" id="E6S6X2"/>
<dbReference type="eggNOG" id="COG0296">
    <property type="taxonomic scope" value="Bacteria"/>
</dbReference>
<keyword evidence="9 14" id="KW-0326">Glycosidase</keyword>
<keyword evidence="6" id="KW-0963">Cytoplasm</keyword>
<evidence type="ECO:0000256" key="13">
    <source>
        <dbReference type="NCBIfam" id="TIGR02402"/>
    </source>
</evidence>
<evidence type="ECO:0000256" key="17">
    <source>
        <dbReference type="PIRSR" id="PIRSR006337-3"/>
    </source>
</evidence>
<evidence type="ECO:0000256" key="1">
    <source>
        <dbReference type="ARBA" id="ARBA00004496"/>
    </source>
</evidence>
<evidence type="ECO:0000256" key="12">
    <source>
        <dbReference type="ARBA" id="ARBA00034013"/>
    </source>
</evidence>
<feature type="compositionally biased region" description="Low complexity" evidence="18">
    <location>
        <begin position="599"/>
        <end position="626"/>
    </location>
</feature>
<evidence type="ECO:0000256" key="8">
    <source>
        <dbReference type="ARBA" id="ARBA00023277"/>
    </source>
</evidence>
<dbReference type="KEGG" id="ica:Intca_1351"/>
<evidence type="ECO:0000256" key="14">
    <source>
        <dbReference type="PIRNR" id="PIRNR006337"/>
    </source>
</evidence>
<keyword evidence="7 14" id="KW-0378">Hydrolase</keyword>
<keyword evidence="21" id="KW-1185">Reference proteome</keyword>
<dbReference type="CDD" id="cd02853">
    <property type="entry name" value="E_set_MTHase_like_N"/>
    <property type="match status" value="1"/>
</dbReference>
<dbReference type="SMART" id="SM00642">
    <property type="entry name" value="Aamy"/>
    <property type="match status" value="1"/>
</dbReference>
<dbReference type="RefSeq" id="WP_013492183.1">
    <property type="nucleotide sequence ID" value="NC_014830.1"/>
</dbReference>
<dbReference type="OrthoDB" id="9800174at2"/>
<proteinExistence type="inferred from homology"/>
<evidence type="ECO:0000256" key="3">
    <source>
        <dbReference type="ARBA" id="ARBA00008061"/>
    </source>
</evidence>
<feature type="binding site" evidence="16">
    <location>
        <begin position="246"/>
        <end position="251"/>
    </location>
    <ligand>
        <name>substrate</name>
    </ligand>
</feature>
<comment type="subcellular location">
    <subcellularLocation>
        <location evidence="1 15">Cytoplasm</location>
    </subcellularLocation>
</comment>
<evidence type="ECO:0000256" key="9">
    <source>
        <dbReference type="ARBA" id="ARBA00023295"/>
    </source>
</evidence>
<evidence type="ECO:0000256" key="7">
    <source>
        <dbReference type="ARBA" id="ARBA00022801"/>
    </source>
</evidence>
<dbReference type="GO" id="GO:0033942">
    <property type="term" value="F:4-alpha-D-(1-&gt;4)-alpha-D-glucanotrehalose trehalohydrolase activity"/>
    <property type="evidence" value="ECO:0007669"/>
    <property type="project" value="UniProtKB-EC"/>
</dbReference>
<dbReference type="SUPFAM" id="SSF51445">
    <property type="entry name" value="(Trans)glycosidases"/>
    <property type="match status" value="1"/>
</dbReference>
<evidence type="ECO:0000256" key="15">
    <source>
        <dbReference type="PIRSR" id="PIRSR006337-1"/>
    </source>
</evidence>
<dbReference type="EC" id="3.2.1.141" evidence="4 13"/>
<dbReference type="Gene3D" id="1.10.10.760">
    <property type="entry name" value="E-set domains of sugar-utilizing enzymes"/>
    <property type="match status" value="1"/>
</dbReference>
<dbReference type="GO" id="GO:0005737">
    <property type="term" value="C:cytoplasm"/>
    <property type="evidence" value="ECO:0007669"/>
    <property type="project" value="UniProtKB-SubCell"/>
</dbReference>
<feature type="active site" description="Nucleophile" evidence="15">
    <location>
        <position position="248"/>
    </location>
</feature>
<dbReference type="UniPathway" id="UPA00299"/>
<dbReference type="HOGENOM" id="CLU_020726_2_0_11"/>
<gene>
    <name evidence="20" type="ordered locus">Intca_1351</name>
</gene>
<dbReference type="Pfam" id="PF00128">
    <property type="entry name" value="Alpha-amylase"/>
    <property type="match status" value="1"/>
</dbReference>
<dbReference type="InterPro" id="IPR044901">
    <property type="entry name" value="Trehalose_TreZ_E-set_sf"/>
</dbReference>
<dbReference type="PANTHER" id="PTHR43651">
    <property type="entry name" value="1,4-ALPHA-GLUCAN-BRANCHING ENZYME"/>
    <property type="match status" value="1"/>
</dbReference>
<organism evidence="20 21">
    <name type="scientific">Intrasporangium calvum (strain ATCC 23552 / DSM 43043 / JCM 3097 / NBRC 12989 / NCIMB 10167 / NRRL B-3866 / 7 KIP)</name>
    <dbReference type="NCBI Taxonomy" id="710696"/>
    <lineage>
        <taxon>Bacteria</taxon>
        <taxon>Bacillati</taxon>
        <taxon>Actinomycetota</taxon>
        <taxon>Actinomycetes</taxon>
        <taxon>Micrococcales</taxon>
        <taxon>Intrasporangiaceae</taxon>
        <taxon>Intrasporangium</taxon>
    </lineage>
</organism>
<feature type="region of interest" description="Disordered" evidence="18">
    <location>
        <begin position="596"/>
        <end position="626"/>
    </location>
</feature>
<evidence type="ECO:0000256" key="6">
    <source>
        <dbReference type="ARBA" id="ARBA00022490"/>
    </source>
</evidence>
<dbReference type="EMBL" id="CP002343">
    <property type="protein sequence ID" value="ADU47867.1"/>
    <property type="molecule type" value="Genomic_DNA"/>
</dbReference>
<evidence type="ECO:0000256" key="10">
    <source>
        <dbReference type="ARBA" id="ARBA00032057"/>
    </source>
</evidence>
<comment type="pathway">
    <text evidence="2 14">Glycan biosynthesis; trehalose biosynthesis.</text>
</comment>
<sequence>MTPIRVWAPEARQVECVVGADHHRMTSEPGGWWSWTPAGDGRIDYLLSVDGGDPVPDPRSAWLPRGVHGPSRTFDATAFDWTDEDWRGPREGRGTLGAVFYELHVGTFTRPGTLVSAIGHLDHLVDLGVDVVELMPVAAFGGSHGWGYDGVQPYSVHQAYGGPLAFQVFVDACHARGLGVCLDVVYNHVGPVGNYLPTFGPYFTEGDATPWGAAVNLDGPGSSEVRRWVVDNALRWFRDFHVDALRLDAVHALHDESPIHILAELSDETAALAEQLGRPLDLIAESDLNDPSMVSPTAAGGRGMTAQWDDDIHHALHVTLTGERQGYYADFAGGTEAWPEGTPLRVLAKTLTEAFLHDGRPSTFRGKVWGAPVDRETVSGHRFLAYLQNHDQVGNRAAGDRINETISPGQQAIGAALYLLSPYTPMIFMGEEWRASTPFQFFTSFDDQWLADAVRKGRREEFAAYGWAAEDVPDPQDPATWSGSVLNWAERGTPGHTEMLEFYRELTKTRCREPDLAAGDLLATTVELDETAGWVVMHRGRVHVVCNLGPRSRTVPLPDLVVDRVLVSWGRAPIVDEHGVQLDGHDVAVIRSVEERPPARSAHSSGAAGSARSAHSSVRAGGPMSA</sequence>
<dbReference type="Gene3D" id="2.60.40.10">
    <property type="entry name" value="Immunoglobulins"/>
    <property type="match status" value="1"/>
</dbReference>
<feature type="domain" description="Glycosyl hydrolase family 13 catalytic" evidence="19">
    <location>
        <begin position="102"/>
        <end position="510"/>
    </location>
</feature>
<evidence type="ECO:0000256" key="4">
    <source>
        <dbReference type="ARBA" id="ARBA00012268"/>
    </source>
</evidence>
<comment type="catalytic activity">
    <reaction evidence="12 14">
        <text>hydrolysis of (1-&gt;4)-alpha-D-glucosidic linkage in 4-alpha-D-[(1-&gt;4)-alpha-D-glucanosyl]n trehalose to yield trehalose and (1-&gt;4)-alpha-D-glucan.</text>
        <dbReference type="EC" id="3.2.1.141"/>
    </reaction>
</comment>
<feature type="site" description="Transition state stabilizer" evidence="17">
    <location>
        <position position="391"/>
    </location>
</feature>
<feature type="binding site" evidence="16">
    <location>
        <begin position="310"/>
        <end position="314"/>
    </location>
    <ligand>
        <name>substrate</name>
    </ligand>
</feature>
<feature type="active site" description="Proton donor" evidence="15">
    <location>
        <position position="285"/>
    </location>
</feature>
<evidence type="ECO:0000256" key="11">
    <source>
        <dbReference type="ARBA" id="ARBA00033284"/>
    </source>
</evidence>
<evidence type="ECO:0000313" key="20">
    <source>
        <dbReference type="EMBL" id="ADU47867.1"/>
    </source>
</evidence>
<dbReference type="InterPro" id="IPR006047">
    <property type="entry name" value="GH13_cat_dom"/>
</dbReference>
<reference evidence="20 21" key="1">
    <citation type="journal article" date="2010" name="Stand. Genomic Sci.">
        <title>Complete genome sequence of Intrasporangium calvum type strain (7 KIP).</title>
        <authorList>
            <person name="Del Rio T.G."/>
            <person name="Chertkov O."/>
            <person name="Yasawong M."/>
            <person name="Lucas S."/>
            <person name="Deshpande S."/>
            <person name="Cheng J.F."/>
            <person name="Detter C."/>
            <person name="Tapia R."/>
            <person name="Han C."/>
            <person name="Goodwin L."/>
            <person name="Pitluck S."/>
            <person name="Liolios K."/>
            <person name="Ivanova N."/>
            <person name="Mavromatis K."/>
            <person name="Pati A."/>
            <person name="Chen A."/>
            <person name="Palaniappan K."/>
            <person name="Land M."/>
            <person name="Hauser L."/>
            <person name="Chang Y.J."/>
            <person name="Jeffries C.D."/>
            <person name="Rohde M."/>
            <person name="Pukall R."/>
            <person name="Sikorski J."/>
            <person name="Goker M."/>
            <person name="Woyke T."/>
            <person name="Bristow J."/>
            <person name="Eisen J.A."/>
            <person name="Markowitz V."/>
            <person name="Hugenholtz P."/>
            <person name="Kyrpides N.C."/>
            <person name="Klenk H.P."/>
            <person name="Lapidus A."/>
        </authorList>
    </citation>
    <scope>NUCLEOTIDE SEQUENCE [LARGE SCALE GENOMIC DNA]</scope>
    <source>
        <strain evidence="21">ATCC 23552 / DSM 43043 / JCM 3097 / NBRC 12989 / 7 KIP</strain>
    </source>
</reference>
<evidence type="ECO:0000256" key="18">
    <source>
        <dbReference type="SAM" id="MobiDB-lite"/>
    </source>
</evidence>
<accession>E6S6X2</accession>
<dbReference type="InterPro" id="IPR013783">
    <property type="entry name" value="Ig-like_fold"/>
</dbReference>
<feature type="binding site" evidence="16">
    <location>
        <begin position="390"/>
        <end position="395"/>
    </location>
    <ligand>
        <name>substrate</name>
    </ligand>
</feature>
<dbReference type="NCBIfam" id="TIGR02402">
    <property type="entry name" value="trehalose_TreZ"/>
    <property type="match status" value="1"/>
</dbReference>
<dbReference type="SUPFAM" id="SSF81296">
    <property type="entry name" value="E set domains"/>
    <property type="match status" value="1"/>
</dbReference>
<dbReference type="InterPro" id="IPR017853">
    <property type="entry name" value="GH"/>
</dbReference>
<evidence type="ECO:0000256" key="16">
    <source>
        <dbReference type="PIRSR" id="PIRSR006337-2"/>
    </source>
</evidence>